<dbReference type="EMBL" id="AFBD01000014">
    <property type="protein sequence ID" value="EGF12348.1"/>
    <property type="molecule type" value="Genomic_DNA"/>
</dbReference>
<dbReference type="PATRIC" id="fig|888813.3.peg.2320"/>
<sequence length="155" mass="18160">MIATIRVRADGSSSELCQLDLMKFSIEGVRQRMEEKGIREENVFVSGFSDWEVDIVMSLQEAYILKQKIANRYEGDDYLVQYLFKAHKSFIFVMAHNFEFVSKDEVELMQHLLKEVEMDRVVMFFYQANNWTAAIQTYISEGVVLNTPRGFYVEV</sequence>
<dbReference type="AlphaFoldDB" id="F2CB19"/>
<comment type="caution">
    <text evidence="1">The sequence shown here is derived from an EMBL/GenBank/DDBJ whole genome shotgun (WGS) entry which is preliminary data.</text>
</comment>
<dbReference type="HOGENOM" id="CLU_1874305_0_0_9"/>
<evidence type="ECO:0000313" key="2">
    <source>
        <dbReference type="Proteomes" id="UP000005955"/>
    </source>
</evidence>
<organism evidence="1 2">
    <name type="scientific">Streptococcus sanguinis SK330</name>
    <dbReference type="NCBI Taxonomy" id="888813"/>
    <lineage>
        <taxon>Bacteria</taxon>
        <taxon>Bacillati</taxon>
        <taxon>Bacillota</taxon>
        <taxon>Bacilli</taxon>
        <taxon>Lactobacillales</taxon>
        <taxon>Streptococcaceae</taxon>
        <taxon>Streptococcus</taxon>
    </lineage>
</organism>
<proteinExistence type="predicted"/>
<name>F2CB19_STRSA</name>
<dbReference type="RefSeq" id="WP_002916218.1">
    <property type="nucleotide sequence ID" value="NZ_GL878549.1"/>
</dbReference>
<dbReference type="Proteomes" id="UP000005955">
    <property type="component" value="Unassembled WGS sequence"/>
</dbReference>
<reference evidence="1 2" key="1">
    <citation type="submission" date="2011-02" db="EMBL/GenBank/DDBJ databases">
        <authorList>
            <person name="Muzny D."/>
            <person name="Qin X."/>
            <person name="Deng J."/>
            <person name="Jiang H."/>
            <person name="Liu Y."/>
            <person name="Qu J."/>
            <person name="Song X.-Z."/>
            <person name="Zhang L."/>
            <person name="Thornton R."/>
            <person name="Coyle M."/>
            <person name="Francisco L."/>
            <person name="Jackson L."/>
            <person name="Javaid M."/>
            <person name="Korchina V."/>
            <person name="Kovar C."/>
            <person name="Mata R."/>
            <person name="Mathew T."/>
            <person name="Ngo R."/>
            <person name="Nguyen L."/>
            <person name="Nguyen N."/>
            <person name="Okwuonu G."/>
            <person name="Ongeri F."/>
            <person name="Pham C."/>
            <person name="Simmons D."/>
            <person name="Wilczek-Boney K."/>
            <person name="Hale W."/>
            <person name="Jakkamsetti A."/>
            <person name="Pham P."/>
            <person name="Ruth R."/>
            <person name="San Lucas F."/>
            <person name="Warren J."/>
            <person name="Zhang J."/>
            <person name="Zhao Z."/>
            <person name="Zhou C."/>
            <person name="Zhu D."/>
            <person name="Lee S."/>
            <person name="Bess C."/>
            <person name="Blankenburg K."/>
            <person name="Forbes L."/>
            <person name="Fu Q."/>
            <person name="Gubbala S."/>
            <person name="Hirani K."/>
            <person name="Jayaseelan J.C."/>
            <person name="Lara F."/>
            <person name="Munidasa M."/>
            <person name="Palculict T."/>
            <person name="Patil S."/>
            <person name="Pu L.-L."/>
            <person name="Saada N."/>
            <person name="Tang L."/>
            <person name="Weissenberger G."/>
            <person name="Zhu Y."/>
            <person name="Hemphill L."/>
            <person name="Shang Y."/>
            <person name="Youmans B."/>
            <person name="Ayvaz T."/>
            <person name="Ross M."/>
            <person name="Santibanez J."/>
            <person name="Aqrawi P."/>
            <person name="Gross S."/>
            <person name="Joshi V."/>
            <person name="Fowler G."/>
            <person name="Nazareth L."/>
            <person name="Reid J."/>
            <person name="Worley K."/>
            <person name="Petrosino J."/>
            <person name="Highlander S."/>
            <person name="Gibbs R."/>
        </authorList>
    </citation>
    <scope>NUCLEOTIDE SEQUENCE [LARGE SCALE GENOMIC DNA]</scope>
    <source>
        <strain evidence="1 2">SK330</strain>
    </source>
</reference>
<gene>
    <name evidence="1" type="ORF">HMPREF9386_2357</name>
</gene>
<protein>
    <submittedName>
        <fullName evidence="1">Uncharacterized protein</fullName>
    </submittedName>
</protein>
<evidence type="ECO:0000313" key="1">
    <source>
        <dbReference type="EMBL" id="EGF12348.1"/>
    </source>
</evidence>
<accession>F2CB19</accession>